<proteinExistence type="predicted"/>
<reference evidence="1 2" key="1">
    <citation type="journal article" date="2019" name="Appl. Microbiol. Biotechnol.">
        <title>Genome sequence of Isaria javanica and comparative genome analysis insights into family S53 peptidase evolution in fungal entomopathogens.</title>
        <authorList>
            <person name="Lin R."/>
            <person name="Zhang X."/>
            <person name="Xin B."/>
            <person name="Zou M."/>
            <person name="Gao Y."/>
            <person name="Qin F."/>
            <person name="Hu Q."/>
            <person name="Xie B."/>
            <person name="Cheng X."/>
        </authorList>
    </citation>
    <scope>NUCLEOTIDE SEQUENCE [LARGE SCALE GENOMIC DNA]</scope>
    <source>
        <strain evidence="1 2">IJ1G</strain>
    </source>
</reference>
<dbReference type="EMBL" id="SPUK01000001">
    <property type="protein sequence ID" value="TQW00803.1"/>
    <property type="molecule type" value="Genomic_DNA"/>
</dbReference>
<name>A0A545VGF3_9HYPO</name>
<evidence type="ECO:0000313" key="2">
    <source>
        <dbReference type="Proteomes" id="UP000315783"/>
    </source>
</evidence>
<accession>A0A545VGF3</accession>
<evidence type="ECO:0000313" key="1">
    <source>
        <dbReference type="EMBL" id="TQW00803.1"/>
    </source>
</evidence>
<dbReference type="AlphaFoldDB" id="A0A545VGF3"/>
<comment type="caution">
    <text evidence="1">The sequence shown here is derived from an EMBL/GenBank/DDBJ whole genome shotgun (WGS) entry which is preliminary data.</text>
</comment>
<sequence>MDTAGESALQYAERLGLFLGHRHHTFSPQSCLASLRSSISNISVDWKENEDLHDDIQFPSSIVAYDRELLASSAQNEPECVKQTNIQSEQDLLLELPDMGPGSSTDSEAYSNIMQIMPNNCLITQYLPLISVDEREDQGLCFPPHIDRLHQALLHKVTNECIEASKSFNPLKSGIKADPEVG</sequence>
<protein>
    <submittedName>
        <fullName evidence="1">Uncharacterized protein</fullName>
    </submittedName>
</protein>
<organism evidence="1 2">
    <name type="scientific">Cordyceps javanica</name>
    <dbReference type="NCBI Taxonomy" id="43265"/>
    <lineage>
        <taxon>Eukaryota</taxon>
        <taxon>Fungi</taxon>
        <taxon>Dikarya</taxon>
        <taxon>Ascomycota</taxon>
        <taxon>Pezizomycotina</taxon>
        <taxon>Sordariomycetes</taxon>
        <taxon>Hypocreomycetidae</taxon>
        <taxon>Hypocreales</taxon>
        <taxon>Cordycipitaceae</taxon>
        <taxon>Cordyceps</taxon>
    </lineage>
</organism>
<keyword evidence="2" id="KW-1185">Reference proteome</keyword>
<dbReference type="Proteomes" id="UP000315783">
    <property type="component" value="Unassembled WGS sequence"/>
</dbReference>
<gene>
    <name evidence="1" type="ORF">IF1G_00734</name>
</gene>